<dbReference type="Gene3D" id="1.10.510.10">
    <property type="entry name" value="Transferase(Phosphotransferase) domain 1"/>
    <property type="match status" value="1"/>
</dbReference>
<evidence type="ECO:0000259" key="1">
    <source>
        <dbReference type="PROSITE" id="PS50011"/>
    </source>
</evidence>
<accession>A0A9W4SB39</accession>
<dbReference type="PROSITE" id="PS50011">
    <property type="entry name" value="PROTEIN_KINASE_DOM"/>
    <property type="match status" value="1"/>
</dbReference>
<dbReference type="OrthoDB" id="544350at2759"/>
<dbReference type="InterPro" id="IPR000719">
    <property type="entry name" value="Prot_kinase_dom"/>
</dbReference>
<dbReference type="GO" id="GO:0007165">
    <property type="term" value="P:signal transduction"/>
    <property type="evidence" value="ECO:0007669"/>
    <property type="project" value="TreeGrafter"/>
</dbReference>
<dbReference type="Pfam" id="PF00069">
    <property type="entry name" value="Pkinase"/>
    <property type="match status" value="1"/>
</dbReference>
<dbReference type="SUPFAM" id="SSF56112">
    <property type="entry name" value="Protein kinase-like (PK-like)"/>
    <property type="match status" value="1"/>
</dbReference>
<comment type="caution">
    <text evidence="2">The sequence shown here is derived from an EMBL/GenBank/DDBJ whole genome shotgun (WGS) entry which is preliminary data.</text>
</comment>
<gene>
    <name evidence="2" type="ORF">FWILDA_LOCUS287</name>
</gene>
<dbReference type="GO" id="GO:0004672">
    <property type="term" value="F:protein kinase activity"/>
    <property type="evidence" value="ECO:0007669"/>
    <property type="project" value="InterPro"/>
</dbReference>
<proteinExistence type="predicted"/>
<feature type="domain" description="Protein kinase" evidence="1">
    <location>
        <begin position="1"/>
        <end position="211"/>
    </location>
</feature>
<dbReference type="PANTHER" id="PTHR23257:SF963">
    <property type="entry name" value="AT08303P"/>
    <property type="match status" value="1"/>
</dbReference>
<sequence length="211" mass="24097">MVMEHMKEGNLQQYLQKNCQKLSFSDKLNQLNDIAKGLKDIHQQKLIHCDFHSGNILYPPCSIADLGLCRSTNEENRGEKIFGVLPYVAPEVLQGKLYTQASDIYSFGMVAYEVLTGLTPYHNSSHDTDLSGKSTEFIRQIQAAEEFNEKLSEEVRHPDYIKPTNTRQISKQIYGTKDLDLEINFDLDELNLQETIQEKSSAKAQIEQLPK</sequence>
<dbReference type="EMBL" id="CAMKVN010000017">
    <property type="protein sequence ID" value="CAI2161901.1"/>
    <property type="molecule type" value="Genomic_DNA"/>
</dbReference>
<protein>
    <submittedName>
        <fullName evidence="2">5553_t:CDS:1</fullName>
    </submittedName>
</protein>
<keyword evidence="3" id="KW-1185">Reference proteome</keyword>
<reference evidence="2" key="1">
    <citation type="submission" date="2022-08" db="EMBL/GenBank/DDBJ databases">
        <authorList>
            <person name="Kallberg Y."/>
            <person name="Tangrot J."/>
            <person name="Rosling A."/>
        </authorList>
    </citation>
    <scope>NUCLEOTIDE SEQUENCE</scope>
    <source>
        <strain evidence="2">Wild A</strain>
    </source>
</reference>
<dbReference type="InterPro" id="IPR011009">
    <property type="entry name" value="Kinase-like_dom_sf"/>
</dbReference>
<dbReference type="AlphaFoldDB" id="A0A9W4SB39"/>
<name>A0A9W4SB39_9GLOM</name>
<dbReference type="GO" id="GO:0005737">
    <property type="term" value="C:cytoplasm"/>
    <property type="evidence" value="ECO:0007669"/>
    <property type="project" value="TreeGrafter"/>
</dbReference>
<dbReference type="InterPro" id="IPR050167">
    <property type="entry name" value="Ser_Thr_protein_kinase"/>
</dbReference>
<dbReference type="GO" id="GO:0005524">
    <property type="term" value="F:ATP binding"/>
    <property type="evidence" value="ECO:0007669"/>
    <property type="project" value="InterPro"/>
</dbReference>
<evidence type="ECO:0000313" key="3">
    <source>
        <dbReference type="Proteomes" id="UP001153678"/>
    </source>
</evidence>
<dbReference type="Proteomes" id="UP001153678">
    <property type="component" value="Unassembled WGS sequence"/>
</dbReference>
<evidence type="ECO:0000313" key="2">
    <source>
        <dbReference type="EMBL" id="CAI2161901.1"/>
    </source>
</evidence>
<dbReference type="PANTHER" id="PTHR23257">
    <property type="entry name" value="SERINE-THREONINE PROTEIN KINASE"/>
    <property type="match status" value="1"/>
</dbReference>
<organism evidence="2 3">
    <name type="scientific">Funneliformis geosporum</name>
    <dbReference type="NCBI Taxonomy" id="1117311"/>
    <lineage>
        <taxon>Eukaryota</taxon>
        <taxon>Fungi</taxon>
        <taxon>Fungi incertae sedis</taxon>
        <taxon>Mucoromycota</taxon>
        <taxon>Glomeromycotina</taxon>
        <taxon>Glomeromycetes</taxon>
        <taxon>Glomerales</taxon>
        <taxon>Glomeraceae</taxon>
        <taxon>Funneliformis</taxon>
    </lineage>
</organism>